<evidence type="ECO:0000256" key="1">
    <source>
        <dbReference type="SAM" id="MobiDB-lite"/>
    </source>
</evidence>
<dbReference type="Proteomes" id="UP001281761">
    <property type="component" value="Unassembled WGS sequence"/>
</dbReference>
<keyword evidence="3" id="KW-1185">Reference proteome</keyword>
<feature type="region of interest" description="Disordered" evidence="1">
    <location>
        <begin position="103"/>
        <end position="122"/>
    </location>
</feature>
<protein>
    <submittedName>
        <fullName evidence="2">Uncharacterized protein</fullName>
    </submittedName>
</protein>
<dbReference type="EMBL" id="JARBJD010000242">
    <property type="protein sequence ID" value="KAK2945979.1"/>
    <property type="molecule type" value="Genomic_DNA"/>
</dbReference>
<evidence type="ECO:0000313" key="3">
    <source>
        <dbReference type="Proteomes" id="UP001281761"/>
    </source>
</evidence>
<sequence length="122" mass="13473">MVQFCVSSGLLQNPQSVDPNTRKSVENSSESGPSNNCREGDCILEESSHSSFSTRCTVSSAQIGHLSILFTTEQHNHSDRAHHYGMPTNQELPRDVMFLSLLHQPTQVSSPKQTVDSLSERS</sequence>
<accession>A0ABQ9X2I7</accession>
<feature type="region of interest" description="Disordered" evidence="1">
    <location>
        <begin position="1"/>
        <end position="40"/>
    </location>
</feature>
<evidence type="ECO:0000313" key="2">
    <source>
        <dbReference type="EMBL" id="KAK2945979.1"/>
    </source>
</evidence>
<proteinExistence type="predicted"/>
<feature type="compositionally biased region" description="Polar residues" evidence="1">
    <location>
        <begin position="1"/>
        <end position="19"/>
    </location>
</feature>
<gene>
    <name evidence="2" type="ORF">BLNAU_19123</name>
</gene>
<reference evidence="2 3" key="1">
    <citation type="journal article" date="2022" name="bioRxiv">
        <title>Genomics of Preaxostyla Flagellates Illuminates Evolutionary Transitions and the Path Towards Mitochondrial Loss.</title>
        <authorList>
            <person name="Novak L.V.F."/>
            <person name="Treitli S.C."/>
            <person name="Pyrih J."/>
            <person name="Halakuc P."/>
            <person name="Pipaliya S.V."/>
            <person name="Vacek V."/>
            <person name="Brzon O."/>
            <person name="Soukal P."/>
            <person name="Eme L."/>
            <person name="Dacks J.B."/>
            <person name="Karnkowska A."/>
            <person name="Elias M."/>
            <person name="Hampl V."/>
        </authorList>
    </citation>
    <scope>NUCLEOTIDE SEQUENCE [LARGE SCALE GENOMIC DNA]</scope>
    <source>
        <strain evidence="2">NAU3</strain>
        <tissue evidence="2">Gut</tissue>
    </source>
</reference>
<name>A0ABQ9X2I7_9EUKA</name>
<organism evidence="2 3">
    <name type="scientific">Blattamonas nauphoetae</name>
    <dbReference type="NCBI Taxonomy" id="2049346"/>
    <lineage>
        <taxon>Eukaryota</taxon>
        <taxon>Metamonada</taxon>
        <taxon>Preaxostyla</taxon>
        <taxon>Oxymonadida</taxon>
        <taxon>Blattamonas</taxon>
    </lineage>
</organism>
<comment type="caution">
    <text evidence="2">The sequence shown here is derived from an EMBL/GenBank/DDBJ whole genome shotgun (WGS) entry which is preliminary data.</text>
</comment>
<feature type="compositionally biased region" description="Polar residues" evidence="1">
    <location>
        <begin position="26"/>
        <end position="37"/>
    </location>
</feature>